<dbReference type="GO" id="GO:0005524">
    <property type="term" value="F:ATP binding"/>
    <property type="evidence" value="ECO:0007669"/>
    <property type="project" value="InterPro"/>
</dbReference>
<dbReference type="InterPro" id="IPR000719">
    <property type="entry name" value="Prot_kinase_dom"/>
</dbReference>
<dbReference type="Pfam" id="PF00069">
    <property type="entry name" value="Pkinase"/>
    <property type="match status" value="1"/>
</dbReference>
<name>A0A8H2X8E5_9AGAM</name>
<comment type="caution">
    <text evidence="3">The sequence shown here is derived from an EMBL/GenBank/DDBJ whole genome shotgun (WGS) entry which is preliminary data.</text>
</comment>
<dbReference type="Proteomes" id="UP000663850">
    <property type="component" value="Unassembled WGS sequence"/>
</dbReference>
<dbReference type="InterPro" id="IPR011009">
    <property type="entry name" value="Kinase-like_dom_sf"/>
</dbReference>
<protein>
    <recommendedName>
        <fullName evidence="2">Protein kinase domain-containing protein</fullName>
    </recommendedName>
</protein>
<gene>
    <name evidence="3" type="ORF">RDB_LOCUS9060</name>
</gene>
<dbReference type="SUPFAM" id="SSF56112">
    <property type="entry name" value="Protein kinase-like (PK-like)"/>
    <property type="match status" value="1"/>
</dbReference>
<evidence type="ECO:0000256" key="1">
    <source>
        <dbReference type="SAM" id="MobiDB-lite"/>
    </source>
</evidence>
<dbReference type="PROSITE" id="PS50011">
    <property type="entry name" value="PROTEIN_KINASE_DOM"/>
    <property type="match status" value="1"/>
</dbReference>
<dbReference type="GO" id="GO:0004672">
    <property type="term" value="F:protein kinase activity"/>
    <property type="evidence" value="ECO:0007669"/>
    <property type="project" value="InterPro"/>
</dbReference>
<accession>A0A8H2X8E5</accession>
<evidence type="ECO:0000259" key="2">
    <source>
        <dbReference type="PROSITE" id="PS50011"/>
    </source>
</evidence>
<sequence>MPQTNVLISQDGVPMLMDFGMTTLRDLIPQTNPRPKYSLRWTPPDIYNGKSTYTMSGDLYSLGMTILEAFTSQVPFADLTDNLLVMHVAVSRNIEDVDRSPRRRTRQDWGAGQRRPE</sequence>
<reference evidence="3" key="1">
    <citation type="submission" date="2021-01" db="EMBL/GenBank/DDBJ databases">
        <authorList>
            <person name="Kaushik A."/>
        </authorList>
    </citation>
    <scope>NUCLEOTIDE SEQUENCE</scope>
    <source>
        <strain evidence="3">Type strain: AG8-Rh-89/</strain>
    </source>
</reference>
<organism evidence="3 4">
    <name type="scientific">Rhizoctonia solani</name>
    <dbReference type="NCBI Taxonomy" id="456999"/>
    <lineage>
        <taxon>Eukaryota</taxon>
        <taxon>Fungi</taxon>
        <taxon>Dikarya</taxon>
        <taxon>Basidiomycota</taxon>
        <taxon>Agaricomycotina</taxon>
        <taxon>Agaricomycetes</taxon>
        <taxon>Cantharellales</taxon>
        <taxon>Ceratobasidiaceae</taxon>
        <taxon>Rhizoctonia</taxon>
    </lineage>
</organism>
<proteinExistence type="predicted"/>
<feature type="domain" description="Protein kinase" evidence="2">
    <location>
        <begin position="1"/>
        <end position="117"/>
    </location>
</feature>
<evidence type="ECO:0000313" key="3">
    <source>
        <dbReference type="EMBL" id="CAE6420182.1"/>
    </source>
</evidence>
<evidence type="ECO:0000313" key="4">
    <source>
        <dbReference type="Proteomes" id="UP000663850"/>
    </source>
</evidence>
<dbReference type="EMBL" id="CAJMWZ010000491">
    <property type="protein sequence ID" value="CAE6420182.1"/>
    <property type="molecule type" value="Genomic_DNA"/>
</dbReference>
<dbReference type="Gene3D" id="1.10.510.10">
    <property type="entry name" value="Transferase(Phosphotransferase) domain 1"/>
    <property type="match status" value="1"/>
</dbReference>
<feature type="region of interest" description="Disordered" evidence="1">
    <location>
        <begin position="95"/>
        <end position="117"/>
    </location>
</feature>
<dbReference type="AlphaFoldDB" id="A0A8H2X8E5"/>